<reference evidence="2 3" key="1">
    <citation type="submission" date="2020-10" db="EMBL/GenBank/DDBJ databases">
        <title>ChiBAC.</title>
        <authorList>
            <person name="Zenner C."/>
            <person name="Hitch T.C.A."/>
            <person name="Clavel T."/>
        </authorList>
    </citation>
    <scope>NUCLEOTIDE SEQUENCE [LARGE SCALE GENOMIC DNA]</scope>
    <source>
        <strain evidence="2 3">DSM 108991</strain>
    </source>
</reference>
<dbReference type="EMBL" id="JADCKL010000003">
    <property type="protein sequence ID" value="MBE5062817.1"/>
    <property type="molecule type" value="Genomic_DNA"/>
</dbReference>
<keyword evidence="3" id="KW-1185">Reference proteome</keyword>
<keyword evidence="1" id="KW-0812">Transmembrane</keyword>
<feature type="transmembrane region" description="Helical" evidence="1">
    <location>
        <begin position="83"/>
        <end position="102"/>
    </location>
</feature>
<protein>
    <recommendedName>
        <fullName evidence="4">Bacterial Pleckstrin homology domain-containing protein</fullName>
    </recommendedName>
</protein>
<feature type="transmembrane region" description="Helical" evidence="1">
    <location>
        <begin position="228"/>
        <end position="249"/>
    </location>
</feature>
<keyword evidence="1" id="KW-1133">Transmembrane helix</keyword>
<feature type="transmembrane region" description="Helical" evidence="1">
    <location>
        <begin position="175"/>
        <end position="194"/>
    </location>
</feature>
<keyword evidence="1" id="KW-0472">Membrane</keyword>
<evidence type="ECO:0000313" key="2">
    <source>
        <dbReference type="EMBL" id="MBE5062817.1"/>
    </source>
</evidence>
<evidence type="ECO:0008006" key="4">
    <source>
        <dbReference type="Google" id="ProtNLM"/>
    </source>
</evidence>
<dbReference type="Proteomes" id="UP000758652">
    <property type="component" value="Unassembled WGS sequence"/>
</dbReference>
<proteinExistence type="predicted"/>
<accession>A0ABR9RIN2</accession>
<sequence length="473" mass="54142">MFFIFLVCNLIIVPLCQYSYGNLWEYREGMVLGVHIPATCIQHPRVRELCEKHRKSWTLFHRINLAASFLICFVCFLDYMAFLIVWMVWLLEYVCGLEYLIIIPHRRMYRLKLENGWMDERSRKIVRVDTAVSAASSRLALDWKWHLPILVLTAATVYFVDAAERKFQVAAPEAWPFWLLYGTGVGLCLLFLAMHVGVERRPNRVYSEDSQINLAANQLTKRSWTEGLVYASWVNGVSWIFMAIAYYRYGPDLPGAVYAIYTGLIFLAAAALLLPLGMSVGKRREVLEADTSACYIDDDEYWKKGWYNNPGDRHLLVQDRFNSMNMSMNYGRPAAKVITGVLAAVILGGMVWTAVLLSDFVNVEVVFTQEGDTFTFEAAGYDCSFGRDEIQSVELLDSMPEEHFTRTNGGSTEEYQVGHFRGKETGRCMMFLYTGCEPILEIRLDDMTVFVNSRQEETTLSWYGELAGQEAGE</sequence>
<evidence type="ECO:0000256" key="1">
    <source>
        <dbReference type="SAM" id="Phobius"/>
    </source>
</evidence>
<gene>
    <name evidence="2" type="ORF">INF30_06025</name>
</gene>
<feature type="transmembrane region" description="Helical" evidence="1">
    <location>
        <begin position="334"/>
        <end position="357"/>
    </location>
</feature>
<feature type="transmembrane region" description="Helical" evidence="1">
    <location>
        <begin position="255"/>
        <end position="274"/>
    </location>
</feature>
<comment type="caution">
    <text evidence="2">The sequence shown here is derived from an EMBL/GenBank/DDBJ whole genome shotgun (WGS) entry which is preliminary data.</text>
</comment>
<feature type="transmembrane region" description="Helical" evidence="1">
    <location>
        <begin position="145"/>
        <end position="163"/>
    </location>
</feature>
<dbReference type="RefSeq" id="WP_226394559.1">
    <property type="nucleotide sequence ID" value="NZ_JADCKL010000003.1"/>
</dbReference>
<organism evidence="2 3">
    <name type="scientific">Claveliimonas monacensis</name>
    <dbReference type="NCBI Taxonomy" id="2779351"/>
    <lineage>
        <taxon>Bacteria</taxon>
        <taxon>Bacillati</taxon>
        <taxon>Bacillota</taxon>
        <taxon>Clostridia</taxon>
        <taxon>Lachnospirales</taxon>
        <taxon>Lachnospiraceae</taxon>
        <taxon>Claveliimonas</taxon>
    </lineage>
</organism>
<evidence type="ECO:0000313" key="3">
    <source>
        <dbReference type="Proteomes" id="UP000758652"/>
    </source>
</evidence>
<name>A0ABR9RIN2_9FIRM</name>